<dbReference type="AlphaFoldDB" id="A0AB34JBL6"/>
<proteinExistence type="predicted"/>
<evidence type="ECO:0000256" key="1">
    <source>
        <dbReference type="SAM" id="MobiDB-lite"/>
    </source>
</evidence>
<dbReference type="InterPro" id="IPR001478">
    <property type="entry name" value="PDZ"/>
</dbReference>
<evidence type="ECO:0000259" key="2">
    <source>
        <dbReference type="PROSITE" id="PS50106"/>
    </source>
</evidence>
<dbReference type="PROSITE" id="PS50106">
    <property type="entry name" value="PDZ"/>
    <property type="match status" value="1"/>
</dbReference>
<dbReference type="Gene3D" id="2.30.42.10">
    <property type="match status" value="1"/>
</dbReference>
<feature type="region of interest" description="Disordered" evidence="1">
    <location>
        <begin position="104"/>
        <end position="145"/>
    </location>
</feature>
<evidence type="ECO:0000313" key="4">
    <source>
        <dbReference type="Proteomes" id="UP001515480"/>
    </source>
</evidence>
<sequence length="227" mass="24217">MALCRLHEVLMPAGEGGFGIEVEAETHRVTSVWPGGIAYHAGIMAGDIIMAVDEAAVTDVPWEAGVEAGTFRIGAPSAVIPVTEVMAPGAPEFNFKVLRPLEEAEGAPSAPAQDYEAVESQPVYEDPVPSFQEPSPGEAGPSTARDPYAEARFHYPWATEIRTQDGDVKTKYNMVRGTVLQPLQTVTPSRETEQRKLAFAANGRMSGAVGRTHGASGLVHTVFGMNQ</sequence>
<reference evidence="3 4" key="1">
    <citation type="journal article" date="2024" name="Science">
        <title>Giant polyketide synthase enzymes in the biosynthesis of giant marine polyether toxins.</title>
        <authorList>
            <person name="Fallon T.R."/>
            <person name="Shende V.V."/>
            <person name="Wierzbicki I.H."/>
            <person name="Pendleton A.L."/>
            <person name="Watervoot N.F."/>
            <person name="Auber R.P."/>
            <person name="Gonzalez D.J."/>
            <person name="Wisecaver J.H."/>
            <person name="Moore B.S."/>
        </authorList>
    </citation>
    <scope>NUCLEOTIDE SEQUENCE [LARGE SCALE GENOMIC DNA]</scope>
    <source>
        <strain evidence="3 4">12B1</strain>
    </source>
</reference>
<comment type="caution">
    <text evidence="3">The sequence shown here is derived from an EMBL/GenBank/DDBJ whole genome shotgun (WGS) entry which is preliminary data.</text>
</comment>
<name>A0AB34JBL6_PRYPA</name>
<protein>
    <recommendedName>
        <fullName evidence="2">PDZ domain-containing protein</fullName>
    </recommendedName>
</protein>
<dbReference type="Proteomes" id="UP001515480">
    <property type="component" value="Unassembled WGS sequence"/>
</dbReference>
<dbReference type="SUPFAM" id="SSF50156">
    <property type="entry name" value="PDZ domain-like"/>
    <property type="match status" value="1"/>
</dbReference>
<evidence type="ECO:0000313" key="3">
    <source>
        <dbReference type="EMBL" id="KAL1515919.1"/>
    </source>
</evidence>
<feature type="domain" description="PDZ" evidence="2">
    <location>
        <begin position="8"/>
        <end position="60"/>
    </location>
</feature>
<accession>A0AB34JBL6</accession>
<dbReference type="EMBL" id="JBGBPQ010000011">
    <property type="protein sequence ID" value="KAL1515919.1"/>
    <property type="molecule type" value="Genomic_DNA"/>
</dbReference>
<gene>
    <name evidence="3" type="ORF">AB1Y20_002533</name>
</gene>
<organism evidence="3 4">
    <name type="scientific">Prymnesium parvum</name>
    <name type="common">Toxic golden alga</name>
    <dbReference type="NCBI Taxonomy" id="97485"/>
    <lineage>
        <taxon>Eukaryota</taxon>
        <taxon>Haptista</taxon>
        <taxon>Haptophyta</taxon>
        <taxon>Prymnesiophyceae</taxon>
        <taxon>Prymnesiales</taxon>
        <taxon>Prymnesiaceae</taxon>
        <taxon>Prymnesium</taxon>
    </lineage>
</organism>
<dbReference type="InterPro" id="IPR036034">
    <property type="entry name" value="PDZ_sf"/>
</dbReference>
<dbReference type="Pfam" id="PF00595">
    <property type="entry name" value="PDZ"/>
    <property type="match status" value="1"/>
</dbReference>
<keyword evidence="4" id="KW-1185">Reference proteome</keyword>